<sequence length="107" mass="12035">MRASMPLQDRTVRPPEGLLNPFPLILDYGERAIIIKLHKTGLTSDTTWSYCYATINWSRDQAYVEDTPEQVTIRTCFFSEGTPSTSETTQTRSWILADPTATGSSVM</sequence>
<name>A0A8K0EVP7_BRALA</name>
<keyword evidence="2" id="KW-1185">Reference proteome</keyword>
<gene>
    <name evidence="1" type="primary">Hypp4364</name>
    <name evidence="1" type="ORF">BLAG_LOCUS22826</name>
</gene>
<reference evidence="1" key="1">
    <citation type="submission" date="2022-01" db="EMBL/GenBank/DDBJ databases">
        <authorList>
            <person name="Braso-Vives M."/>
        </authorList>
    </citation>
    <scope>NUCLEOTIDE SEQUENCE</scope>
</reference>
<dbReference type="Proteomes" id="UP000838412">
    <property type="component" value="Chromosome 7"/>
</dbReference>
<accession>A0A8K0EVP7</accession>
<evidence type="ECO:0000313" key="1">
    <source>
        <dbReference type="EMBL" id="CAH1270592.1"/>
    </source>
</evidence>
<evidence type="ECO:0000313" key="2">
    <source>
        <dbReference type="Proteomes" id="UP000838412"/>
    </source>
</evidence>
<organism evidence="1 2">
    <name type="scientific">Branchiostoma lanceolatum</name>
    <name type="common">Common lancelet</name>
    <name type="synonym">Amphioxus lanceolatum</name>
    <dbReference type="NCBI Taxonomy" id="7740"/>
    <lineage>
        <taxon>Eukaryota</taxon>
        <taxon>Metazoa</taxon>
        <taxon>Chordata</taxon>
        <taxon>Cephalochordata</taxon>
        <taxon>Leptocardii</taxon>
        <taxon>Amphioxiformes</taxon>
        <taxon>Branchiostomatidae</taxon>
        <taxon>Branchiostoma</taxon>
    </lineage>
</organism>
<protein>
    <submittedName>
        <fullName evidence="1">Hypp4364 protein</fullName>
    </submittedName>
</protein>
<dbReference type="EMBL" id="OV696692">
    <property type="protein sequence ID" value="CAH1270592.1"/>
    <property type="molecule type" value="Genomic_DNA"/>
</dbReference>
<proteinExistence type="predicted"/>
<dbReference type="AlphaFoldDB" id="A0A8K0EVP7"/>